<dbReference type="Pfam" id="PF03466">
    <property type="entry name" value="LysR_substrate"/>
    <property type="match status" value="1"/>
</dbReference>
<keyword evidence="3" id="KW-0805">Transcription regulation</keyword>
<dbReference type="PROSITE" id="PS50931">
    <property type="entry name" value="HTH_LYSR"/>
    <property type="match status" value="1"/>
</dbReference>
<comment type="similarity">
    <text evidence="1">Belongs to the LysR transcriptional regulatory family.</text>
</comment>
<dbReference type="PANTHER" id="PTHR30537">
    <property type="entry name" value="HTH-TYPE TRANSCRIPTIONAL REGULATOR"/>
    <property type="match status" value="1"/>
</dbReference>
<dbReference type="InterPro" id="IPR005119">
    <property type="entry name" value="LysR_subst-bd"/>
</dbReference>
<dbReference type="Proteomes" id="UP000585363">
    <property type="component" value="Unassembled WGS sequence"/>
</dbReference>
<dbReference type="SUPFAM" id="SSF46785">
    <property type="entry name" value="Winged helix' DNA-binding domain"/>
    <property type="match status" value="1"/>
</dbReference>
<evidence type="ECO:0000256" key="5">
    <source>
        <dbReference type="ARBA" id="ARBA00023163"/>
    </source>
</evidence>
<proteinExistence type="inferred from homology"/>
<keyword evidence="5" id="KW-0804">Transcription</keyword>
<name>A0A848MDY9_9GAMM</name>
<dbReference type="Gene3D" id="3.40.190.290">
    <property type="match status" value="1"/>
</dbReference>
<evidence type="ECO:0000259" key="6">
    <source>
        <dbReference type="PROSITE" id="PS50931"/>
    </source>
</evidence>
<reference evidence="7 8" key="1">
    <citation type="submission" date="2020-01" db="EMBL/GenBank/DDBJ databases">
        <authorList>
            <person name="Lee S.D."/>
        </authorList>
    </citation>
    <scope>NUCLEOTIDE SEQUENCE [LARGE SCALE GENOMIC DNA]</scope>
    <source>
        <strain evidence="7 8">SAP-1</strain>
    </source>
</reference>
<evidence type="ECO:0000256" key="2">
    <source>
        <dbReference type="ARBA" id="ARBA00022491"/>
    </source>
</evidence>
<dbReference type="Gene3D" id="1.10.10.10">
    <property type="entry name" value="Winged helix-like DNA-binding domain superfamily/Winged helix DNA-binding domain"/>
    <property type="match status" value="1"/>
</dbReference>
<evidence type="ECO:0000256" key="1">
    <source>
        <dbReference type="ARBA" id="ARBA00009437"/>
    </source>
</evidence>
<dbReference type="AlphaFoldDB" id="A0A848MDY9"/>
<accession>A0A848MDY9</accession>
<gene>
    <name evidence="7" type="ORF">GW590_00795</name>
</gene>
<dbReference type="RefSeq" id="WP_169401133.1">
    <property type="nucleotide sequence ID" value="NZ_JAADJU010000001.1"/>
</dbReference>
<dbReference type="GO" id="GO:0043565">
    <property type="term" value="F:sequence-specific DNA binding"/>
    <property type="evidence" value="ECO:0007669"/>
    <property type="project" value="TreeGrafter"/>
</dbReference>
<dbReference type="InterPro" id="IPR036388">
    <property type="entry name" value="WH-like_DNA-bd_sf"/>
</dbReference>
<feature type="domain" description="HTH lysR-type" evidence="6">
    <location>
        <begin position="3"/>
        <end position="60"/>
    </location>
</feature>
<protein>
    <submittedName>
        <fullName evidence="7">LysR family transcriptional regulator</fullName>
    </submittedName>
</protein>
<dbReference type="GO" id="GO:0006351">
    <property type="term" value="P:DNA-templated transcription"/>
    <property type="evidence" value="ECO:0007669"/>
    <property type="project" value="TreeGrafter"/>
</dbReference>
<dbReference type="InterPro" id="IPR058163">
    <property type="entry name" value="LysR-type_TF_proteobact-type"/>
</dbReference>
<evidence type="ECO:0000313" key="8">
    <source>
        <dbReference type="Proteomes" id="UP000585363"/>
    </source>
</evidence>
<organism evidence="7 8">
    <name type="scientific">Rouxiella aceris</name>
    <dbReference type="NCBI Taxonomy" id="2703884"/>
    <lineage>
        <taxon>Bacteria</taxon>
        <taxon>Pseudomonadati</taxon>
        <taxon>Pseudomonadota</taxon>
        <taxon>Gammaproteobacteria</taxon>
        <taxon>Enterobacterales</taxon>
        <taxon>Yersiniaceae</taxon>
        <taxon>Rouxiella</taxon>
    </lineage>
</organism>
<dbReference type="EMBL" id="JAADJU010000001">
    <property type="protein sequence ID" value="NMP25429.1"/>
    <property type="molecule type" value="Genomic_DNA"/>
</dbReference>
<dbReference type="InterPro" id="IPR000847">
    <property type="entry name" value="LysR_HTH_N"/>
</dbReference>
<keyword evidence="8" id="KW-1185">Reference proteome</keyword>
<evidence type="ECO:0000256" key="4">
    <source>
        <dbReference type="ARBA" id="ARBA00023125"/>
    </source>
</evidence>
<keyword evidence="4" id="KW-0238">DNA-binding</keyword>
<dbReference type="Pfam" id="PF00126">
    <property type="entry name" value="HTH_1"/>
    <property type="match status" value="1"/>
</dbReference>
<comment type="caution">
    <text evidence="7">The sequence shown here is derived from an EMBL/GenBank/DDBJ whole genome shotgun (WGS) entry which is preliminary data.</text>
</comment>
<reference evidence="7 8" key="2">
    <citation type="submission" date="2020-06" db="EMBL/GenBank/DDBJ databases">
        <title>Polyphasic characterization of a Rahnella strain isolated from tree sap.</title>
        <authorList>
            <person name="Kim I.S."/>
        </authorList>
    </citation>
    <scope>NUCLEOTIDE SEQUENCE [LARGE SCALE GENOMIC DNA]</scope>
    <source>
        <strain evidence="7 8">SAP-1</strain>
    </source>
</reference>
<dbReference type="InterPro" id="IPR036390">
    <property type="entry name" value="WH_DNA-bd_sf"/>
</dbReference>
<dbReference type="PANTHER" id="PTHR30537:SF5">
    <property type="entry name" value="HTH-TYPE TRANSCRIPTIONAL ACTIVATOR TTDR-RELATED"/>
    <property type="match status" value="1"/>
</dbReference>
<dbReference type="CDD" id="cd08422">
    <property type="entry name" value="PBP2_CrgA_like"/>
    <property type="match status" value="1"/>
</dbReference>
<sequence length="308" mass="33986">MLDDLNELKVFERIAARGSMTTAARELGLSLAVVSKRLATLEKRVGLRLVNRTTRSLHLTEEGNRLLADINVALEALKHGEEKLLSRRNEPTGHLRVTSPVSFGQRYVVPVLAQLAADYAQLSVALSLSDRLVDVTGGEVDVAIRIGTGLANQDAVVRKLADNTRIVVASPDYLRRRGVPEIPQDLTHHELLRYGDDIAPWRLYGTRNRQESVTASARLRADSGDAVHTWCLSGCGIMLRSEVDVSVDLATGRLRHILPEWNGGHLPVVALLPSRLSHLPLKTRVFTDMLAAKLNQLRTMPSASNRQE</sequence>
<dbReference type="SUPFAM" id="SSF53850">
    <property type="entry name" value="Periplasmic binding protein-like II"/>
    <property type="match status" value="1"/>
</dbReference>
<evidence type="ECO:0000256" key="3">
    <source>
        <dbReference type="ARBA" id="ARBA00023015"/>
    </source>
</evidence>
<keyword evidence="2" id="KW-0678">Repressor</keyword>
<dbReference type="GO" id="GO:0003700">
    <property type="term" value="F:DNA-binding transcription factor activity"/>
    <property type="evidence" value="ECO:0007669"/>
    <property type="project" value="InterPro"/>
</dbReference>
<evidence type="ECO:0000313" key="7">
    <source>
        <dbReference type="EMBL" id="NMP25429.1"/>
    </source>
</evidence>
<dbReference type="FunFam" id="1.10.10.10:FF:000001">
    <property type="entry name" value="LysR family transcriptional regulator"/>
    <property type="match status" value="1"/>
</dbReference>